<dbReference type="InterPro" id="IPR050577">
    <property type="entry name" value="MAPR/NEUFC/NENF-like"/>
</dbReference>
<dbReference type="AlphaFoldDB" id="A0A7J7G6I1"/>
<comment type="caution">
    <text evidence="6">The sequence shown here is derived from an EMBL/GenBank/DDBJ whole genome shotgun (WGS) entry which is preliminary data.</text>
</comment>
<keyword evidence="1" id="KW-0754">Steroid-binding</keyword>
<feature type="compositionally biased region" description="Basic and acidic residues" evidence="4">
    <location>
        <begin position="204"/>
        <end position="220"/>
    </location>
</feature>
<dbReference type="GO" id="GO:0012505">
    <property type="term" value="C:endomembrane system"/>
    <property type="evidence" value="ECO:0007669"/>
    <property type="project" value="TreeGrafter"/>
</dbReference>
<proteinExistence type="inferred from homology"/>
<dbReference type="EMBL" id="JACBKZ010000013">
    <property type="protein sequence ID" value="KAF5936360.1"/>
    <property type="molecule type" value="Genomic_DNA"/>
</dbReference>
<evidence type="ECO:0000256" key="1">
    <source>
        <dbReference type="ARBA" id="ARBA00022665"/>
    </source>
</evidence>
<evidence type="ECO:0000256" key="4">
    <source>
        <dbReference type="SAM" id="MobiDB-lite"/>
    </source>
</evidence>
<evidence type="ECO:0000313" key="7">
    <source>
        <dbReference type="Proteomes" id="UP000593564"/>
    </source>
</evidence>
<evidence type="ECO:0000313" key="6">
    <source>
        <dbReference type="EMBL" id="KAF5936360.1"/>
    </source>
</evidence>
<organism evidence="6 7">
    <name type="scientific">Camellia sinensis</name>
    <name type="common">Tea plant</name>
    <name type="synonym">Thea sinensis</name>
    <dbReference type="NCBI Taxonomy" id="4442"/>
    <lineage>
        <taxon>Eukaryota</taxon>
        <taxon>Viridiplantae</taxon>
        <taxon>Streptophyta</taxon>
        <taxon>Embryophyta</taxon>
        <taxon>Tracheophyta</taxon>
        <taxon>Spermatophyta</taxon>
        <taxon>Magnoliopsida</taxon>
        <taxon>eudicotyledons</taxon>
        <taxon>Gunneridae</taxon>
        <taxon>Pentapetalae</taxon>
        <taxon>asterids</taxon>
        <taxon>Ericales</taxon>
        <taxon>Theaceae</taxon>
        <taxon>Camellia</taxon>
    </lineage>
</organism>
<reference evidence="6 7" key="2">
    <citation type="submission" date="2020-07" db="EMBL/GenBank/DDBJ databases">
        <title>Genome assembly of wild tea tree DASZ reveals pedigree and selection history of tea varieties.</title>
        <authorList>
            <person name="Zhang W."/>
        </authorList>
    </citation>
    <scope>NUCLEOTIDE SEQUENCE [LARGE SCALE GENOMIC DNA]</scope>
    <source>
        <strain evidence="7">cv. G240</strain>
        <tissue evidence="6">Leaf</tissue>
    </source>
</reference>
<dbReference type="SMART" id="SM01117">
    <property type="entry name" value="Cyt-b5"/>
    <property type="match status" value="1"/>
</dbReference>
<evidence type="ECO:0000256" key="3">
    <source>
        <dbReference type="ARBA" id="ARBA00038357"/>
    </source>
</evidence>
<evidence type="ECO:0000256" key="2">
    <source>
        <dbReference type="ARBA" id="ARBA00023121"/>
    </source>
</evidence>
<dbReference type="GO" id="GO:0016020">
    <property type="term" value="C:membrane"/>
    <property type="evidence" value="ECO:0007669"/>
    <property type="project" value="TreeGrafter"/>
</dbReference>
<name>A0A7J7G6I1_CAMSI</name>
<reference evidence="7" key="1">
    <citation type="journal article" date="2020" name="Nat. Commun.">
        <title>Genome assembly of wild tea tree DASZ reveals pedigree and selection history of tea varieties.</title>
        <authorList>
            <person name="Zhang W."/>
            <person name="Zhang Y."/>
            <person name="Qiu H."/>
            <person name="Guo Y."/>
            <person name="Wan H."/>
            <person name="Zhang X."/>
            <person name="Scossa F."/>
            <person name="Alseekh S."/>
            <person name="Zhang Q."/>
            <person name="Wang P."/>
            <person name="Xu L."/>
            <person name="Schmidt M.H."/>
            <person name="Jia X."/>
            <person name="Li D."/>
            <person name="Zhu A."/>
            <person name="Guo F."/>
            <person name="Chen W."/>
            <person name="Ni D."/>
            <person name="Usadel B."/>
            <person name="Fernie A.R."/>
            <person name="Wen W."/>
        </authorList>
    </citation>
    <scope>NUCLEOTIDE SEQUENCE [LARGE SCALE GENOMIC DNA]</scope>
    <source>
        <strain evidence="7">cv. G240</strain>
    </source>
</reference>
<dbReference type="FunFam" id="3.10.120.10:FF:000003">
    <property type="entry name" value="membrane-associated progesterone receptor component 1"/>
    <property type="match status" value="1"/>
</dbReference>
<dbReference type="GO" id="GO:0005496">
    <property type="term" value="F:steroid binding"/>
    <property type="evidence" value="ECO:0007669"/>
    <property type="project" value="UniProtKB-KW"/>
</dbReference>
<gene>
    <name evidence="6" type="ORF">HYC85_027489</name>
</gene>
<sequence>MAAAEVTMLKHRQTTKKGSGLDLTLMAAEGEVEAVEAPECCFSPFVLLLFELFGTGLPTVRIVLVRVFREREKWLATDNLLLCNDCDWDAHSSCFVSASHDRNPVEGLSASPSPLELASAWGVVSASSSNIEAAAAALGHFSSSSNEHSLKIVGFWGEEEEGGGGELDWRGQQNRAEVEAEAEAEAAAGGGRGGDGAAMPTSNELRDRPTSWDADELRRPSERASMEFTLQQLNQYDGSVPSMPIYMAVRGRIFDVTAGKSFYGPGGPYGMFAGKDASRALAKMSKNEEDVCASLDGLSEKEIGVLNDWEKKFEAKYPIVGRVVS</sequence>
<comment type="similarity">
    <text evidence="3">Belongs to the cytochrome b5 family. MAPR subfamily.</text>
</comment>
<dbReference type="InterPro" id="IPR036400">
    <property type="entry name" value="Cyt_B5-like_heme/steroid_sf"/>
</dbReference>
<keyword evidence="2" id="KW-0446">Lipid-binding</keyword>
<dbReference type="Pfam" id="PF00173">
    <property type="entry name" value="Cyt-b5"/>
    <property type="match status" value="1"/>
</dbReference>
<dbReference type="Gene3D" id="3.10.120.10">
    <property type="entry name" value="Cytochrome b5-like heme/steroid binding domain"/>
    <property type="match status" value="1"/>
</dbReference>
<dbReference type="PANTHER" id="PTHR10281">
    <property type="entry name" value="MEMBRANE-ASSOCIATED PROGESTERONE RECEPTOR COMPONENT-RELATED"/>
    <property type="match status" value="1"/>
</dbReference>
<feature type="domain" description="Cytochrome b5 heme-binding" evidence="5">
    <location>
        <begin position="228"/>
        <end position="324"/>
    </location>
</feature>
<feature type="region of interest" description="Disordered" evidence="4">
    <location>
        <begin position="161"/>
        <end position="220"/>
    </location>
</feature>
<dbReference type="SUPFAM" id="SSF55856">
    <property type="entry name" value="Cytochrome b5-like heme/steroid binding domain"/>
    <property type="match status" value="1"/>
</dbReference>
<keyword evidence="7" id="KW-1185">Reference proteome</keyword>
<evidence type="ECO:0000259" key="5">
    <source>
        <dbReference type="SMART" id="SM01117"/>
    </source>
</evidence>
<dbReference type="PANTHER" id="PTHR10281:SF76">
    <property type="entry name" value="CALCUTTA CUP-RELATED"/>
    <property type="match status" value="1"/>
</dbReference>
<protein>
    <recommendedName>
        <fullName evidence="5">Cytochrome b5 heme-binding domain-containing protein</fullName>
    </recommendedName>
</protein>
<accession>A0A7J7G6I1</accession>
<dbReference type="InterPro" id="IPR001199">
    <property type="entry name" value="Cyt_B5-like_heme/steroid-bd"/>
</dbReference>
<dbReference type="Proteomes" id="UP000593564">
    <property type="component" value="Unassembled WGS sequence"/>
</dbReference>